<protein>
    <recommendedName>
        <fullName evidence="4">Core-binding (CB) domain-containing protein</fullName>
    </recommendedName>
</protein>
<keyword evidence="3" id="KW-1185">Reference proteome</keyword>
<reference evidence="2" key="1">
    <citation type="submission" date="2022-05" db="EMBL/GenBank/DDBJ databases">
        <title>An RpoN-dependent PEP-CTERM gene is involved in floc formation of an Aquincola tertiaricarbonis strain.</title>
        <authorList>
            <person name="Qiu D."/>
            <person name="Xia M."/>
        </authorList>
    </citation>
    <scope>NUCLEOTIDE SEQUENCE</scope>
    <source>
        <strain evidence="2">RN12</strain>
    </source>
</reference>
<evidence type="ECO:0008006" key="4">
    <source>
        <dbReference type="Google" id="ProtNLM"/>
    </source>
</evidence>
<organism evidence="2 3">
    <name type="scientific">Aquincola tertiaricarbonis</name>
    <dbReference type="NCBI Taxonomy" id="391953"/>
    <lineage>
        <taxon>Bacteria</taxon>
        <taxon>Pseudomonadati</taxon>
        <taxon>Pseudomonadota</taxon>
        <taxon>Betaproteobacteria</taxon>
        <taxon>Burkholderiales</taxon>
        <taxon>Sphaerotilaceae</taxon>
        <taxon>Aquincola</taxon>
    </lineage>
</organism>
<dbReference type="EMBL" id="CP097635">
    <property type="protein sequence ID" value="URI08176.1"/>
    <property type="molecule type" value="Genomic_DNA"/>
</dbReference>
<dbReference type="Proteomes" id="UP001056201">
    <property type="component" value="Chromosome 1"/>
</dbReference>
<dbReference type="RefSeq" id="WP_250196397.1">
    <property type="nucleotide sequence ID" value="NZ_CP097635.1"/>
</dbReference>
<evidence type="ECO:0000313" key="2">
    <source>
        <dbReference type="EMBL" id="URI08176.1"/>
    </source>
</evidence>
<gene>
    <name evidence="2" type="ORF">MW290_06255</name>
</gene>
<sequence length="217" mass="24034">MPSQPNRLLISSSHSSTPRPLPLAGRAMPKALRPRKWAGLSNDEILSRFVPGKASLHTLESRGGFKKAPDPRNLGQRHIQAAVDLWRKDGLKPSTIQTYRSFLRGLASWLSKPGFIRPPAYHGLELAEYQRSGINERDKSGSAQGVDVDGLIDKVAAFEPYVGSMPRLIRAFGLRKREAIMLRPNECLVNLGWLRSRARSTCGCARAPRQAGRASCR</sequence>
<feature type="compositionally biased region" description="Polar residues" evidence="1">
    <location>
        <begin position="1"/>
        <end position="18"/>
    </location>
</feature>
<proteinExistence type="predicted"/>
<name>A0ABY4S406_AQUTE</name>
<feature type="region of interest" description="Disordered" evidence="1">
    <location>
        <begin position="1"/>
        <end position="28"/>
    </location>
</feature>
<evidence type="ECO:0000313" key="3">
    <source>
        <dbReference type="Proteomes" id="UP001056201"/>
    </source>
</evidence>
<evidence type="ECO:0000256" key="1">
    <source>
        <dbReference type="SAM" id="MobiDB-lite"/>
    </source>
</evidence>
<accession>A0ABY4S406</accession>